<feature type="transmembrane region" description="Helical" evidence="7">
    <location>
        <begin position="362"/>
        <end position="381"/>
    </location>
</feature>
<gene>
    <name evidence="9" type="ORF">IMZ08_18230</name>
</gene>
<feature type="transmembrane region" description="Helical" evidence="7">
    <location>
        <begin position="7"/>
        <end position="25"/>
    </location>
</feature>
<feature type="transmembrane region" description="Helical" evidence="7">
    <location>
        <begin position="294"/>
        <end position="318"/>
    </location>
</feature>
<proteinExistence type="predicted"/>
<keyword evidence="3" id="KW-1003">Cell membrane</keyword>
<feature type="transmembrane region" description="Helical" evidence="7">
    <location>
        <begin position="37"/>
        <end position="56"/>
    </location>
</feature>
<dbReference type="InterPro" id="IPR020846">
    <property type="entry name" value="MFS_dom"/>
</dbReference>
<evidence type="ECO:0000256" key="4">
    <source>
        <dbReference type="ARBA" id="ARBA00022692"/>
    </source>
</evidence>
<evidence type="ECO:0000313" key="9">
    <source>
        <dbReference type="EMBL" id="MBE4909978.1"/>
    </source>
</evidence>
<dbReference type="Pfam" id="PF07690">
    <property type="entry name" value="MFS_1"/>
    <property type="match status" value="1"/>
</dbReference>
<feature type="transmembrane region" description="Helical" evidence="7">
    <location>
        <begin position="125"/>
        <end position="147"/>
    </location>
</feature>
<name>A0ABR9QN95_9BACI</name>
<dbReference type="SUPFAM" id="SSF103473">
    <property type="entry name" value="MFS general substrate transporter"/>
    <property type="match status" value="1"/>
</dbReference>
<evidence type="ECO:0000256" key="1">
    <source>
        <dbReference type="ARBA" id="ARBA00004651"/>
    </source>
</evidence>
<dbReference type="Gene3D" id="1.20.1250.20">
    <property type="entry name" value="MFS general substrate transporter like domains"/>
    <property type="match status" value="2"/>
</dbReference>
<organism evidence="9 10">
    <name type="scientific">Litchfieldia luteola</name>
    <dbReference type="NCBI Taxonomy" id="682179"/>
    <lineage>
        <taxon>Bacteria</taxon>
        <taxon>Bacillati</taxon>
        <taxon>Bacillota</taxon>
        <taxon>Bacilli</taxon>
        <taxon>Bacillales</taxon>
        <taxon>Bacillaceae</taxon>
        <taxon>Litchfieldia</taxon>
    </lineage>
</organism>
<keyword evidence="2" id="KW-0813">Transport</keyword>
<dbReference type="RefSeq" id="WP_193539120.1">
    <property type="nucleotide sequence ID" value="NZ_JADCLJ010000024.1"/>
</dbReference>
<comment type="subcellular location">
    <subcellularLocation>
        <location evidence="1">Cell membrane</location>
        <topology evidence="1">Multi-pass membrane protein</topology>
    </subcellularLocation>
</comment>
<keyword evidence="10" id="KW-1185">Reference proteome</keyword>
<feature type="transmembrane region" description="Helical" evidence="7">
    <location>
        <begin position="194"/>
        <end position="216"/>
    </location>
</feature>
<dbReference type="EMBL" id="JADCLJ010000024">
    <property type="protein sequence ID" value="MBE4909978.1"/>
    <property type="molecule type" value="Genomic_DNA"/>
</dbReference>
<evidence type="ECO:0000256" key="3">
    <source>
        <dbReference type="ARBA" id="ARBA00022475"/>
    </source>
</evidence>
<feature type="transmembrane region" description="Helical" evidence="7">
    <location>
        <begin position="236"/>
        <end position="257"/>
    </location>
</feature>
<dbReference type="Proteomes" id="UP001516662">
    <property type="component" value="Unassembled WGS sequence"/>
</dbReference>
<evidence type="ECO:0000313" key="10">
    <source>
        <dbReference type="Proteomes" id="UP001516662"/>
    </source>
</evidence>
<dbReference type="PANTHER" id="PTHR43414:SF3">
    <property type="entry name" value="LMO2377 PROTEIN"/>
    <property type="match status" value="1"/>
</dbReference>
<feature type="transmembrane region" description="Helical" evidence="7">
    <location>
        <begin position="269"/>
        <end position="288"/>
    </location>
</feature>
<evidence type="ECO:0000256" key="5">
    <source>
        <dbReference type="ARBA" id="ARBA00022989"/>
    </source>
</evidence>
<keyword evidence="5 7" id="KW-1133">Transmembrane helix</keyword>
<feature type="transmembrane region" description="Helical" evidence="7">
    <location>
        <begin position="338"/>
        <end position="356"/>
    </location>
</feature>
<dbReference type="InterPro" id="IPR036259">
    <property type="entry name" value="MFS_trans_sf"/>
</dbReference>
<evidence type="ECO:0000256" key="7">
    <source>
        <dbReference type="SAM" id="Phobius"/>
    </source>
</evidence>
<feature type="transmembrane region" description="Helical" evidence="7">
    <location>
        <begin position="93"/>
        <end position="113"/>
    </location>
</feature>
<accession>A0ABR9QN95</accession>
<feature type="transmembrane region" description="Helical" evidence="7">
    <location>
        <begin position="68"/>
        <end position="87"/>
    </location>
</feature>
<dbReference type="PANTHER" id="PTHR43414">
    <property type="entry name" value="MULTIDRUG RESISTANCE PROTEIN MDTG"/>
    <property type="match status" value="1"/>
</dbReference>
<reference evidence="9 10" key="1">
    <citation type="submission" date="2020-10" db="EMBL/GenBank/DDBJ databases">
        <title>Bacillus sp. HD4P25, an endophyte from a halophyte.</title>
        <authorList>
            <person name="Sun J.-Q."/>
        </authorList>
    </citation>
    <scope>NUCLEOTIDE SEQUENCE [LARGE SCALE GENOMIC DNA]</scope>
    <source>
        <strain evidence="9 10">YIM 93174</strain>
    </source>
</reference>
<evidence type="ECO:0000256" key="6">
    <source>
        <dbReference type="ARBA" id="ARBA00023136"/>
    </source>
</evidence>
<evidence type="ECO:0000256" key="2">
    <source>
        <dbReference type="ARBA" id="ARBA00022448"/>
    </source>
</evidence>
<keyword evidence="6 7" id="KW-0472">Membrane</keyword>
<dbReference type="PROSITE" id="PS50850">
    <property type="entry name" value="MFS"/>
    <property type="match status" value="1"/>
</dbReference>
<evidence type="ECO:0000259" key="8">
    <source>
        <dbReference type="PROSITE" id="PS50850"/>
    </source>
</evidence>
<dbReference type="InterPro" id="IPR011701">
    <property type="entry name" value="MFS"/>
</dbReference>
<feature type="transmembrane region" description="Helical" evidence="7">
    <location>
        <begin position="153"/>
        <end position="173"/>
    </location>
</feature>
<feature type="domain" description="Major facilitator superfamily (MFS) profile" evidence="8">
    <location>
        <begin position="1"/>
        <end position="385"/>
    </location>
</feature>
<protein>
    <submittedName>
        <fullName evidence="9">MFS transporter</fullName>
    </submittedName>
</protein>
<sequence length="395" mass="42962">MWTANFFIAGSLTMILPFLSLYIETFGDFSSEYVQRWSGLVFGVTFVTAFIFSPIWGRIGDKYGRKKVLIILGFGLSLCVLLMGFVSSVFWLLILRLFMGLFAGFISMSQALISTQTPRHIAGKVLGTLQTGNVSGGLFGPLIGGLLADSVGFQYTFLLTAVTTGIAATLVVFGVQEIKNPKEAKEKKYSGKEVLRYIFTTPMLLMIMLISSIIQIANFAIQPLLALYVGGLNGVATNIALLSGVAFSATGLGNLFFTRQWGKIGDRIGYEKVMMLLLLLSALIYLPQAFVTNIWQLVILRFILGTVIGGLIPCRTAYIRQVAPLSIQGEVLGYNASFRFFGNVIGPAMGGILAGFMGISSVFFVTSSLFIVAAVLLYFAIQRQPVTIKGREVEG</sequence>
<comment type="caution">
    <text evidence="9">The sequence shown here is derived from an EMBL/GenBank/DDBJ whole genome shotgun (WGS) entry which is preliminary data.</text>
</comment>
<keyword evidence="4 7" id="KW-0812">Transmembrane</keyword>